<evidence type="ECO:0008006" key="5">
    <source>
        <dbReference type="Google" id="ProtNLM"/>
    </source>
</evidence>
<reference evidence="3 4" key="1">
    <citation type="submission" date="2017-06" db="EMBL/GenBank/DDBJ databases">
        <title>Sequencing and comparative analysis of myxobacterial genomes.</title>
        <authorList>
            <person name="Rupp O."/>
            <person name="Goesmann A."/>
            <person name="Sogaard-Andersen L."/>
        </authorList>
    </citation>
    <scope>NUCLEOTIDE SEQUENCE [LARGE SCALE GENOMIC DNA]</scope>
    <source>
        <strain evidence="3 4">DSM 52655</strain>
    </source>
</reference>
<dbReference type="EMBL" id="CP022098">
    <property type="protein sequence ID" value="ATB35794.1"/>
    <property type="molecule type" value="Genomic_DNA"/>
</dbReference>
<sequence>MRGEVNRGRRSTGPGGTRLLVASLCLSLLASGCASVDTSLDALSFYLEENIPHTHGPAPRPPAPARNTVSPQRSARVRGVLLVGLAVRPEVPPPPAVKPGLPLSAPRPEVSPPALAGRTEHPWVHQVLPSSRGNDAHVLREAVAGVMRVERTVRRGQVSMPGVVRGRESVSPRPFVTASSLTSGLSRSSGGVPPGQVLARGAPGVSRGLEYARGPGVPSPEGGGGRARQLVSGGAAGRRGSAHAGGFGLLPPGGALAIRVKGATGAGPPRPEHSYAFARRGRLTRPSPGAGTLVGVPLVGQAGQYHERVRDGGERHARVHHPDHRVHRPRGDHAVNRARRALVGLASLGTSAPSGSGGPEPARAQHLEDRGGGRSGRALPRQGGRGVEHHSSAGTS</sequence>
<protein>
    <recommendedName>
        <fullName evidence="5">Lipoprotein</fullName>
    </recommendedName>
</protein>
<evidence type="ECO:0000256" key="1">
    <source>
        <dbReference type="SAM" id="MobiDB-lite"/>
    </source>
</evidence>
<feature type="region of interest" description="Disordered" evidence="1">
    <location>
        <begin position="310"/>
        <end position="335"/>
    </location>
</feature>
<feature type="compositionally biased region" description="Basic residues" evidence="1">
    <location>
        <begin position="317"/>
        <end position="328"/>
    </location>
</feature>
<feature type="compositionally biased region" description="Low complexity" evidence="1">
    <location>
        <begin position="179"/>
        <end position="191"/>
    </location>
</feature>
<feature type="chain" id="PRO_5012670828" description="Lipoprotein" evidence="2">
    <location>
        <begin position="37"/>
        <end position="396"/>
    </location>
</feature>
<feature type="region of interest" description="Disordered" evidence="1">
    <location>
        <begin position="174"/>
        <end position="197"/>
    </location>
</feature>
<feature type="signal peptide" evidence="2">
    <location>
        <begin position="1"/>
        <end position="36"/>
    </location>
</feature>
<proteinExistence type="predicted"/>
<dbReference type="KEGG" id="cfus:CYFUS_001208"/>
<dbReference type="AlphaFoldDB" id="A0A250IVM9"/>
<feature type="compositionally biased region" description="Basic and acidic residues" evidence="1">
    <location>
        <begin position="386"/>
        <end position="396"/>
    </location>
</feature>
<name>A0A250IVM9_9BACT</name>
<feature type="region of interest" description="Disordered" evidence="1">
    <location>
        <begin position="54"/>
        <end position="73"/>
    </location>
</feature>
<dbReference type="PROSITE" id="PS51257">
    <property type="entry name" value="PROKAR_LIPOPROTEIN"/>
    <property type="match status" value="1"/>
</dbReference>
<accession>A0A250IVM9</accession>
<gene>
    <name evidence="3" type="ORF">CYFUS_001208</name>
</gene>
<evidence type="ECO:0000313" key="4">
    <source>
        <dbReference type="Proteomes" id="UP000217257"/>
    </source>
</evidence>
<evidence type="ECO:0000256" key="2">
    <source>
        <dbReference type="SAM" id="SignalP"/>
    </source>
</evidence>
<organism evidence="3 4">
    <name type="scientific">Cystobacter fuscus</name>
    <dbReference type="NCBI Taxonomy" id="43"/>
    <lineage>
        <taxon>Bacteria</taxon>
        <taxon>Pseudomonadati</taxon>
        <taxon>Myxococcota</taxon>
        <taxon>Myxococcia</taxon>
        <taxon>Myxococcales</taxon>
        <taxon>Cystobacterineae</taxon>
        <taxon>Archangiaceae</taxon>
        <taxon>Cystobacter</taxon>
    </lineage>
</organism>
<keyword evidence="2" id="KW-0732">Signal</keyword>
<evidence type="ECO:0000313" key="3">
    <source>
        <dbReference type="EMBL" id="ATB35794.1"/>
    </source>
</evidence>
<feature type="compositionally biased region" description="Basic and acidic residues" evidence="1">
    <location>
        <begin position="363"/>
        <end position="372"/>
    </location>
</feature>
<feature type="region of interest" description="Disordered" evidence="1">
    <location>
        <begin position="348"/>
        <end position="396"/>
    </location>
</feature>
<dbReference type="Proteomes" id="UP000217257">
    <property type="component" value="Chromosome"/>
</dbReference>